<feature type="non-terminal residue" evidence="6">
    <location>
        <position position="1737"/>
    </location>
</feature>
<feature type="region of interest" description="Disordered" evidence="3">
    <location>
        <begin position="1687"/>
        <end position="1710"/>
    </location>
</feature>
<name>A0A813HXM6_POLGL</name>
<dbReference type="InterPro" id="IPR043519">
    <property type="entry name" value="NT_sf"/>
</dbReference>
<organism evidence="6 7">
    <name type="scientific">Polarella glacialis</name>
    <name type="common">Dinoflagellate</name>
    <dbReference type="NCBI Taxonomy" id="89957"/>
    <lineage>
        <taxon>Eukaryota</taxon>
        <taxon>Sar</taxon>
        <taxon>Alveolata</taxon>
        <taxon>Dinophyceae</taxon>
        <taxon>Suessiales</taxon>
        <taxon>Suessiaceae</taxon>
        <taxon>Polarella</taxon>
    </lineage>
</organism>
<feature type="compositionally biased region" description="Acidic residues" evidence="3">
    <location>
        <begin position="1532"/>
        <end position="1543"/>
    </location>
</feature>
<keyword evidence="2" id="KW-0460">Magnesium</keyword>
<dbReference type="InterPro" id="IPR054708">
    <property type="entry name" value="MTPAP-like_central"/>
</dbReference>
<keyword evidence="7" id="KW-1185">Reference proteome</keyword>
<dbReference type="SUPFAM" id="SSF81301">
    <property type="entry name" value="Nucleotidyltransferase"/>
    <property type="match status" value="1"/>
</dbReference>
<dbReference type="Gene3D" id="3.30.460.10">
    <property type="entry name" value="Beta Polymerase, domain 2"/>
    <property type="match status" value="1"/>
</dbReference>
<evidence type="ECO:0000259" key="5">
    <source>
        <dbReference type="PROSITE" id="PS50042"/>
    </source>
</evidence>
<evidence type="ECO:0000256" key="3">
    <source>
        <dbReference type="SAM" id="MobiDB-lite"/>
    </source>
</evidence>
<sequence>ASWDKFLWVMLRFCSLSRVELAQALFLCILKMRDSKTLHYIRSSELTEFFAFFNGCPIKSFDTSQIEFDLLPLRRYYASDFAELLMRFTVLLNPMLHLQQSLQAHMPGLDFWDTCTQSISFCRKITFDFFLMETGRIFLRGEPPFRETCDMLAPDALGAVPVNQDQWILRTWIAKSAGGLAHISVWGEQASPEVMELKTASREAYDERLRAEAEKHARETEAQDYPDIYDLAYDDGFEIASDGNWCAIFQFLADLRDLLAAFEPIVYNIGSQVMRQVEDFISSGIIKGGSALLKVAGNTGGTLRPGDYWGEHAISGDWKATGTSEAESELERLVLTRASFHGLAPGTLGDSVQFLTEVMLQGEDCNDAAGGSSFRVIEKGSVFIKVEGNMVSRIGQGHYFGEGAISGKAKCTLEAESELECLVLTRASFQGRALHYRLIPKDSSLVFTLHSVTPSSETVGTLVASTLAGEEFQVQIKLGFSGRDLILQMRRERSLACNVEVKLLTTGGAFLRDSELLPWGVQATALQTLQYSRCCAIQFESAGYELLDGEAEDFDDRPALSSWIGLSDEVLLEEDEERNAKQAKRNSRIRGLLKGRKDAAAEKKQPEVRAQPLGDVAELGALKRKVANEEAHLPPWFVLRDEPKSVSLRLHEELLDFTAFMRPSVDEAAARQSFLSCLQASARSLWEQSEVHLFGSSSTGLNLPIADMDFAIAEVRGLRATTAMKQLAERLLEKEEVSKVEVVQSARVPVMKIQQRSTGLWADVVVNRVDGLETSQFIREQMQIYPALAPLVLFLKLFLLQRGLQDTFTGGMGSYVLVCVVLSFLQRHPSARNPQKHAVTTLGNLLLDFFRHYSQDFRYARSGISVLKGGSLFDRVARGWTATTRTGGATLCMESPLEPTVDIGSRVFKIGVIRAAFNHAYHVLAGLLLAKEPCEGVISTYQFAHFSAGRGFVSSYATYGHVELFSVPEVLFLSGGVKKSGGGEARRDIFLVGSSERPGQDDVFTAHFASETEVSLRPLDDCWNAEFSEQLCCIELGKEDSPCWGEGLGSIYNFQRCCVNAPAGQKLLREDEAAAMQLARPHFPRWSEISESASWHGRRLRMRQGKHLPLPAELETYTDKYVAYKVLLDSGLATRRVLQIGVNDGNDEFRAMSFAENLTGLGLEADPSLVALARATRPPGFLLQQSFVTPSNIWPLAQALGQIDFVMIDIDCFECELLQALLDEALAAQLPMTSLPAILSFEINTMVPPPFKYTRGYDASFRGQVTEEGQPLPGVEQLATSSCSLSHAVQMLRARGYELLHFAYDSTFVRRDLVQLYEASFPGLKFPIDEFEAYRRSKAFSVNGWFASASVQSTRVMVTCYFALRWSWTRTSPVAPKQLLPLSKVFQSSQNLAAALLTNSDTPAAAHANVLQIAIGYGHKYGSLPSSGSHFVPMLVMHNFTDNRSVCSKSRTLWDSPCPPALGEDVLGQLLHGWTPEYAPSNLKNVRSEPEEPSAKRRRGEDAAEPEGTEELEVVDDVQLDQDEQGPSGGSDTEDEFEGEEGELAAAVGEEDPLAGVLDLLMAADDEADAGAGLETVELTLGLAEGLDGAETAADGEEAEEEVGAELVMFEEEVEDTEAQEERQLFLQVQAQVQAEEQQVLRMMEQLGANEEEALEVEAQLDEQIPLAELGESEEQLGGPAEEIQLADLGDEEEEEEEEKEEAAGGPSQRDNSWLFLVCFVDRIVNKMGLHKQSFCY</sequence>
<feature type="compositionally biased region" description="Acidic residues" evidence="3">
    <location>
        <begin position="1689"/>
        <end position="1701"/>
    </location>
</feature>
<dbReference type="GO" id="GO:0046872">
    <property type="term" value="F:metal ion binding"/>
    <property type="evidence" value="ECO:0007669"/>
    <property type="project" value="UniProtKB-KW"/>
</dbReference>
<dbReference type="GO" id="GO:0031123">
    <property type="term" value="P:RNA 3'-end processing"/>
    <property type="evidence" value="ECO:0007669"/>
    <property type="project" value="TreeGrafter"/>
</dbReference>
<dbReference type="InterPro" id="IPR018490">
    <property type="entry name" value="cNMP-bd_dom_sf"/>
</dbReference>
<feature type="compositionally biased region" description="Acidic residues" evidence="3">
    <location>
        <begin position="1503"/>
        <end position="1524"/>
    </location>
</feature>
<reference evidence="6" key="1">
    <citation type="submission" date="2021-02" db="EMBL/GenBank/DDBJ databases">
        <authorList>
            <person name="Dougan E. K."/>
            <person name="Rhodes N."/>
            <person name="Thang M."/>
            <person name="Chan C."/>
        </authorList>
    </citation>
    <scope>NUCLEOTIDE SEQUENCE</scope>
</reference>
<dbReference type="GO" id="GO:0043634">
    <property type="term" value="P:polyadenylation-dependent ncRNA catabolic process"/>
    <property type="evidence" value="ECO:0007669"/>
    <property type="project" value="TreeGrafter"/>
</dbReference>
<dbReference type="InterPro" id="IPR000595">
    <property type="entry name" value="cNMP-bd_dom"/>
</dbReference>
<dbReference type="EMBL" id="CAJNNV010033430">
    <property type="protein sequence ID" value="CAE8643787.1"/>
    <property type="molecule type" value="Genomic_DNA"/>
</dbReference>
<feature type="domain" description="Cyclic nucleotide-binding" evidence="5">
    <location>
        <begin position="371"/>
        <end position="430"/>
    </location>
</feature>
<dbReference type="Pfam" id="PF22600">
    <property type="entry name" value="MTPAP-like_central"/>
    <property type="match status" value="1"/>
</dbReference>
<dbReference type="InterPro" id="IPR002058">
    <property type="entry name" value="PAP_assoc"/>
</dbReference>
<dbReference type="PANTHER" id="PTHR23092">
    <property type="entry name" value="POLY(A) RNA POLYMERASE"/>
    <property type="match status" value="1"/>
</dbReference>
<gene>
    <name evidence="6" type="ORF">PGLA1383_LOCUS58089</name>
</gene>
<protein>
    <recommendedName>
        <fullName evidence="5">Cyclic nucleotide-binding domain-containing protein</fullName>
    </recommendedName>
</protein>
<dbReference type="PANTHER" id="PTHR23092:SF15">
    <property type="entry name" value="INACTIVE NON-CANONICAL POLY(A) RNA POLYMERASE PROTEIN TRF4-2-RELATED"/>
    <property type="match status" value="1"/>
</dbReference>
<evidence type="ECO:0000313" key="7">
    <source>
        <dbReference type="Proteomes" id="UP000654075"/>
    </source>
</evidence>
<dbReference type="GO" id="GO:0031499">
    <property type="term" value="C:TRAMP complex"/>
    <property type="evidence" value="ECO:0007669"/>
    <property type="project" value="TreeGrafter"/>
</dbReference>
<feature type="chain" id="PRO_5032643723" description="Cyclic nucleotide-binding domain-containing protein" evidence="4">
    <location>
        <begin position="25"/>
        <end position="1737"/>
    </location>
</feature>
<dbReference type="Pfam" id="PF03828">
    <property type="entry name" value="PAP_assoc"/>
    <property type="match status" value="1"/>
</dbReference>
<dbReference type="InterPro" id="IPR014710">
    <property type="entry name" value="RmlC-like_jellyroll"/>
</dbReference>
<proteinExistence type="predicted"/>
<dbReference type="GO" id="GO:0005730">
    <property type="term" value="C:nucleolus"/>
    <property type="evidence" value="ECO:0007669"/>
    <property type="project" value="TreeGrafter"/>
</dbReference>
<dbReference type="OrthoDB" id="273917at2759"/>
<evidence type="ECO:0000256" key="2">
    <source>
        <dbReference type="ARBA" id="ARBA00022842"/>
    </source>
</evidence>
<accession>A0A813HXM6</accession>
<comment type="caution">
    <text evidence="6">The sequence shown here is derived from an EMBL/GenBank/DDBJ whole genome shotgun (WGS) entry which is preliminary data.</text>
</comment>
<feature type="region of interest" description="Disordered" evidence="3">
    <location>
        <begin position="1478"/>
        <end position="1543"/>
    </location>
</feature>
<feature type="signal peptide" evidence="4">
    <location>
        <begin position="1"/>
        <end position="24"/>
    </location>
</feature>
<evidence type="ECO:0000313" key="6">
    <source>
        <dbReference type="EMBL" id="CAE8643787.1"/>
    </source>
</evidence>
<dbReference type="GO" id="GO:1990817">
    <property type="term" value="F:poly(A) RNA polymerase activity"/>
    <property type="evidence" value="ECO:0007669"/>
    <property type="project" value="InterPro"/>
</dbReference>
<dbReference type="Proteomes" id="UP000654075">
    <property type="component" value="Unassembled WGS sequence"/>
</dbReference>
<dbReference type="InterPro" id="IPR045862">
    <property type="entry name" value="Trf4-like"/>
</dbReference>
<feature type="compositionally biased region" description="Basic and acidic residues" evidence="3">
    <location>
        <begin position="1486"/>
        <end position="1502"/>
    </location>
</feature>
<evidence type="ECO:0000256" key="1">
    <source>
        <dbReference type="ARBA" id="ARBA00022723"/>
    </source>
</evidence>
<dbReference type="SUPFAM" id="SSF81631">
    <property type="entry name" value="PAP/OAS1 substrate-binding domain"/>
    <property type="match status" value="1"/>
</dbReference>
<evidence type="ECO:0000256" key="4">
    <source>
        <dbReference type="SAM" id="SignalP"/>
    </source>
</evidence>
<keyword evidence="4" id="KW-0732">Signal</keyword>
<dbReference type="Gene3D" id="1.10.1410.10">
    <property type="match status" value="1"/>
</dbReference>
<dbReference type="PROSITE" id="PS50042">
    <property type="entry name" value="CNMP_BINDING_3"/>
    <property type="match status" value="2"/>
</dbReference>
<dbReference type="CDD" id="cd05402">
    <property type="entry name" value="NT_PAP_TUTase"/>
    <property type="match status" value="1"/>
</dbReference>
<dbReference type="Gene3D" id="2.60.120.10">
    <property type="entry name" value="Jelly Rolls"/>
    <property type="match status" value="2"/>
</dbReference>
<dbReference type="GO" id="GO:0003729">
    <property type="term" value="F:mRNA binding"/>
    <property type="evidence" value="ECO:0007669"/>
    <property type="project" value="TreeGrafter"/>
</dbReference>
<feature type="domain" description="Cyclic nucleotide-binding" evidence="5">
    <location>
        <begin position="255"/>
        <end position="343"/>
    </location>
</feature>
<dbReference type="SUPFAM" id="SSF51206">
    <property type="entry name" value="cAMP-binding domain-like"/>
    <property type="match status" value="2"/>
</dbReference>
<keyword evidence="1" id="KW-0479">Metal-binding</keyword>